<sequence>MNKTNAEQTKAVFERVFKEYGLPQAIKSDNGSPFASKAIGIRGVLN</sequence>
<dbReference type="STRING" id="1218591.LEP1GSC199_0028"/>
<accession>N1W6J0</accession>
<dbReference type="InterPro" id="IPR012337">
    <property type="entry name" value="RNaseH-like_sf"/>
</dbReference>
<comment type="caution">
    <text evidence="1">The sequence shown here is derived from an EMBL/GenBank/DDBJ whole genome shotgun (WGS) entry which is preliminary data.</text>
</comment>
<proteinExistence type="predicted"/>
<dbReference type="GO" id="GO:0003676">
    <property type="term" value="F:nucleic acid binding"/>
    <property type="evidence" value="ECO:0007669"/>
    <property type="project" value="InterPro"/>
</dbReference>
<evidence type="ECO:0000313" key="1">
    <source>
        <dbReference type="EMBL" id="EMY71899.1"/>
    </source>
</evidence>
<protein>
    <recommendedName>
        <fullName evidence="3">Integrase core domain protein</fullName>
    </recommendedName>
</protein>
<evidence type="ECO:0008006" key="3">
    <source>
        <dbReference type="Google" id="ProtNLM"/>
    </source>
</evidence>
<dbReference type="SUPFAM" id="SSF53098">
    <property type="entry name" value="Ribonuclease H-like"/>
    <property type="match status" value="1"/>
</dbReference>
<name>N1W6J0_9LEPT</name>
<evidence type="ECO:0000313" key="2">
    <source>
        <dbReference type="Proteomes" id="UP000012227"/>
    </source>
</evidence>
<dbReference type="AlphaFoldDB" id="N1W6J0"/>
<dbReference type="InterPro" id="IPR036397">
    <property type="entry name" value="RNaseH_sf"/>
</dbReference>
<reference evidence="1 2" key="1">
    <citation type="submission" date="2013-03" db="EMBL/GenBank/DDBJ databases">
        <authorList>
            <person name="Harkins D.M."/>
            <person name="Durkin A.S."/>
            <person name="Brinkac L.M."/>
            <person name="Haft D.H."/>
            <person name="Selengut J.D."/>
            <person name="Sanka R."/>
            <person name="DePew J."/>
            <person name="Purushe J."/>
            <person name="Galloway R.L."/>
            <person name="Vinetz J.M."/>
            <person name="Sutton G.G."/>
            <person name="Nierman W.C."/>
            <person name="Fouts D.E."/>
        </authorList>
    </citation>
    <scope>NUCLEOTIDE SEQUENCE [LARGE SCALE GENOMIC DNA]</scope>
    <source>
        <strain evidence="1 2">Waz Holland</strain>
    </source>
</reference>
<dbReference type="Proteomes" id="UP000012227">
    <property type="component" value="Unassembled WGS sequence"/>
</dbReference>
<dbReference type="EMBL" id="AOGY02000006">
    <property type="protein sequence ID" value="EMY71899.1"/>
    <property type="molecule type" value="Genomic_DNA"/>
</dbReference>
<dbReference type="Gene3D" id="3.30.420.10">
    <property type="entry name" value="Ribonuclease H-like superfamily/Ribonuclease H"/>
    <property type="match status" value="1"/>
</dbReference>
<gene>
    <name evidence="1" type="ORF">LEP1GSC199_0028</name>
</gene>
<organism evidence="1 2">
    <name type="scientific">Leptospira vanthielii serovar Holland str. Waz Holland = ATCC 700522</name>
    <dbReference type="NCBI Taxonomy" id="1218591"/>
    <lineage>
        <taxon>Bacteria</taxon>
        <taxon>Pseudomonadati</taxon>
        <taxon>Spirochaetota</taxon>
        <taxon>Spirochaetia</taxon>
        <taxon>Leptospirales</taxon>
        <taxon>Leptospiraceae</taxon>
        <taxon>Leptospira</taxon>
    </lineage>
</organism>